<keyword evidence="4" id="KW-0597">Phosphoprotein</keyword>
<dbReference type="PROSITE" id="PS51257">
    <property type="entry name" value="PROKAR_LIPOPROTEIN"/>
    <property type="match status" value="1"/>
</dbReference>
<keyword evidence="10" id="KW-0732">Signal</keyword>
<evidence type="ECO:0000256" key="3">
    <source>
        <dbReference type="ARBA" id="ARBA00005984"/>
    </source>
</evidence>
<protein>
    <submittedName>
        <fullName evidence="11">Alkaline phosphatase</fullName>
        <ecNumber evidence="11">3.1.3.1</ecNumber>
    </submittedName>
</protein>
<comment type="caution">
    <text evidence="11">The sequence shown here is derived from an EMBL/GenBank/DDBJ whole genome shotgun (WGS) entry which is preliminary data.</text>
</comment>
<evidence type="ECO:0000256" key="10">
    <source>
        <dbReference type="SAM" id="SignalP"/>
    </source>
</evidence>
<dbReference type="PRINTS" id="PR00113">
    <property type="entry name" value="ALKPHPHTASE"/>
</dbReference>
<dbReference type="PANTHER" id="PTHR11596:SF5">
    <property type="entry name" value="ALKALINE PHOSPHATASE"/>
    <property type="match status" value="1"/>
</dbReference>
<evidence type="ECO:0000256" key="6">
    <source>
        <dbReference type="ARBA" id="ARBA00022801"/>
    </source>
</evidence>
<feature type="signal peptide" evidence="10">
    <location>
        <begin position="1"/>
        <end position="25"/>
    </location>
</feature>
<dbReference type="Pfam" id="PF00245">
    <property type="entry name" value="Alk_phosphatase"/>
    <property type="match status" value="1"/>
</dbReference>
<comment type="similarity">
    <text evidence="3 9">Belongs to the alkaline phosphatase family.</text>
</comment>
<evidence type="ECO:0000256" key="1">
    <source>
        <dbReference type="ARBA" id="ARBA00001946"/>
    </source>
</evidence>
<evidence type="ECO:0000256" key="4">
    <source>
        <dbReference type="ARBA" id="ARBA00022553"/>
    </source>
</evidence>
<evidence type="ECO:0000313" key="12">
    <source>
        <dbReference type="Proteomes" id="UP001596492"/>
    </source>
</evidence>
<dbReference type="Gene3D" id="3.40.720.10">
    <property type="entry name" value="Alkaline Phosphatase, subunit A"/>
    <property type="match status" value="1"/>
</dbReference>
<dbReference type="PROSITE" id="PS00123">
    <property type="entry name" value="ALKALINE_PHOSPHATASE"/>
    <property type="match status" value="1"/>
</dbReference>
<sequence length="515" mass="54455">MLKSIRLSALASATALFGLSACTHLTDPEIASFGDREAVTPSQSADSYYVSAAAAIQSKLEKRDVKPAKNVILFIGDGMGISTITAARIYAGQQKGVDGESYHLAMDSLPYSALSKTYSHDSQIADSAATATAMTTGVKVPGRTLGLTQDAKYGNCASAEATGTDSLWEIAEEQGLATGIVSTARITHATPAATYSESASRNWEDNTEVEDGDCADIARQLIEWDHGDGFEIVLGGGRQHLMPADVSDPEYPNKGGRRTDGRNLIEEWNEKSDAHVFVYDQAGFDAIDFASDKHVMGLFEPSHMQYTLDREEDGAGEPSIAQMTEAAITRLRQNDKGYLLMVEGGRVDHGHHGGNAARALSDAVALDEAVAKALEMTSDEDTLILVTADHSHTMTISGYSQRNNPILGLSSYGFTPNTGADGKPYTTLGYANGPGAVCGEGDGDAEAGCARSNLSKQDTTQKNFMQQATVPMASETHAGEDVALLAGGPGSNLVSGVMEENEIFHVIGKSLGLLD</sequence>
<evidence type="ECO:0000256" key="2">
    <source>
        <dbReference type="ARBA" id="ARBA00001947"/>
    </source>
</evidence>
<evidence type="ECO:0000313" key="11">
    <source>
        <dbReference type="EMBL" id="MFC7291183.1"/>
    </source>
</evidence>
<comment type="cofactor">
    <cofactor evidence="2">
        <name>Zn(2+)</name>
        <dbReference type="ChEBI" id="CHEBI:29105"/>
    </cofactor>
</comment>
<dbReference type="InterPro" id="IPR001952">
    <property type="entry name" value="Alkaline_phosphatase"/>
</dbReference>
<dbReference type="GO" id="GO:0004035">
    <property type="term" value="F:alkaline phosphatase activity"/>
    <property type="evidence" value="ECO:0007669"/>
    <property type="project" value="UniProtKB-EC"/>
</dbReference>
<dbReference type="InterPro" id="IPR017850">
    <property type="entry name" value="Alkaline_phosphatase_core_sf"/>
</dbReference>
<dbReference type="EC" id="3.1.3.1" evidence="11"/>
<evidence type="ECO:0000256" key="8">
    <source>
        <dbReference type="ARBA" id="ARBA00022842"/>
    </source>
</evidence>
<keyword evidence="7" id="KW-0862">Zinc</keyword>
<organism evidence="11 12">
    <name type="scientific">Hirschia litorea</name>
    <dbReference type="NCBI Taxonomy" id="1199156"/>
    <lineage>
        <taxon>Bacteria</taxon>
        <taxon>Pseudomonadati</taxon>
        <taxon>Pseudomonadota</taxon>
        <taxon>Alphaproteobacteria</taxon>
        <taxon>Hyphomonadales</taxon>
        <taxon>Hyphomonadaceae</taxon>
        <taxon>Hirschia</taxon>
    </lineage>
</organism>
<proteinExistence type="inferred from homology"/>
<accession>A0ABW2IJC1</accession>
<keyword evidence="12" id="KW-1185">Reference proteome</keyword>
<dbReference type="SUPFAM" id="SSF53649">
    <property type="entry name" value="Alkaline phosphatase-like"/>
    <property type="match status" value="1"/>
</dbReference>
<evidence type="ECO:0000256" key="7">
    <source>
        <dbReference type="ARBA" id="ARBA00022833"/>
    </source>
</evidence>
<evidence type="ECO:0000256" key="9">
    <source>
        <dbReference type="RuleBase" id="RU003946"/>
    </source>
</evidence>
<dbReference type="EMBL" id="JBHTBR010000002">
    <property type="protein sequence ID" value="MFC7291183.1"/>
    <property type="molecule type" value="Genomic_DNA"/>
</dbReference>
<dbReference type="RefSeq" id="WP_382166377.1">
    <property type="nucleotide sequence ID" value="NZ_JBHTBR010000002.1"/>
</dbReference>
<keyword evidence="8" id="KW-0460">Magnesium</keyword>
<dbReference type="PANTHER" id="PTHR11596">
    <property type="entry name" value="ALKALINE PHOSPHATASE"/>
    <property type="match status" value="1"/>
</dbReference>
<keyword evidence="5" id="KW-0479">Metal-binding</keyword>
<dbReference type="CDD" id="cd16012">
    <property type="entry name" value="ALP"/>
    <property type="match status" value="1"/>
</dbReference>
<reference evidence="12" key="1">
    <citation type="journal article" date="2019" name="Int. J. Syst. Evol. Microbiol.">
        <title>The Global Catalogue of Microorganisms (GCM) 10K type strain sequencing project: providing services to taxonomists for standard genome sequencing and annotation.</title>
        <authorList>
            <consortium name="The Broad Institute Genomics Platform"/>
            <consortium name="The Broad Institute Genome Sequencing Center for Infectious Disease"/>
            <person name="Wu L."/>
            <person name="Ma J."/>
        </authorList>
    </citation>
    <scope>NUCLEOTIDE SEQUENCE [LARGE SCALE GENOMIC DNA]</scope>
    <source>
        <strain evidence="12">CCUG 51308</strain>
    </source>
</reference>
<gene>
    <name evidence="11" type="ORF">ACFQS8_06110</name>
</gene>
<dbReference type="Proteomes" id="UP001596492">
    <property type="component" value="Unassembled WGS sequence"/>
</dbReference>
<keyword evidence="6 11" id="KW-0378">Hydrolase</keyword>
<comment type="cofactor">
    <cofactor evidence="1">
        <name>Mg(2+)</name>
        <dbReference type="ChEBI" id="CHEBI:18420"/>
    </cofactor>
</comment>
<dbReference type="InterPro" id="IPR018299">
    <property type="entry name" value="Alkaline_phosphatase_AS"/>
</dbReference>
<feature type="chain" id="PRO_5046557732" evidence="10">
    <location>
        <begin position="26"/>
        <end position="515"/>
    </location>
</feature>
<dbReference type="SMART" id="SM00098">
    <property type="entry name" value="alkPPc"/>
    <property type="match status" value="1"/>
</dbReference>
<name>A0ABW2IJC1_9PROT</name>
<evidence type="ECO:0000256" key="5">
    <source>
        <dbReference type="ARBA" id="ARBA00022723"/>
    </source>
</evidence>